<dbReference type="EMBL" id="LSBJ02000007">
    <property type="protein sequence ID" value="OAQ61782.1"/>
    <property type="molecule type" value="Genomic_DNA"/>
</dbReference>
<name>A0A179F8M8_METCM</name>
<dbReference type="GeneID" id="28856387"/>
<evidence type="ECO:0000313" key="2">
    <source>
        <dbReference type="EMBL" id="OAQ61782.1"/>
    </source>
</evidence>
<protein>
    <submittedName>
        <fullName evidence="2">Uncharacterized protein</fullName>
    </submittedName>
</protein>
<keyword evidence="3" id="KW-1185">Reference proteome</keyword>
<feature type="region of interest" description="Disordered" evidence="1">
    <location>
        <begin position="189"/>
        <end position="208"/>
    </location>
</feature>
<dbReference type="OrthoDB" id="5427134at2759"/>
<feature type="region of interest" description="Disordered" evidence="1">
    <location>
        <begin position="709"/>
        <end position="799"/>
    </location>
</feature>
<evidence type="ECO:0000313" key="3">
    <source>
        <dbReference type="Proteomes" id="UP000078397"/>
    </source>
</evidence>
<feature type="region of interest" description="Disordered" evidence="1">
    <location>
        <begin position="160"/>
        <end position="180"/>
    </location>
</feature>
<dbReference type="KEGG" id="pchm:VFPPC_14625"/>
<organism evidence="2 3">
    <name type="scientific">Pochonia chlamydosporia 170</name>
    <dbReference type="NCBI Taxonomy" id="1380566"/>
    <lineage>
        <taxon>Eukaryota</taxon>
        <taxon>Fungi</taxon>
        <taxon>Dikarya</taxon>
        <taxon>Ascomycota</taxon>
        <taxon>Pezizomycotina</taxon>
        <taxon>Sordariomycetes</taxon>
        <taxon>Hypocreomycetidae</taxon>
        <taxon>Hypocreales</taxon>
        <taxon>Clavicipitaceae</taxon>
        <taxon>Pochonia</taxon>
    </lineage>
</organism>
<sequence length="954" mass="105693">MAVNIFNPSNASASPFDIYNDAGNPLPPASPSLPNGCCNFVDLTPGANGAKCGCRRFWPRQTIVSPIAEQAGWCMCAHHACYHDDGPHNPRDGLQQLQQLPQQTNLGHVGQENERPRTGREPLSPVVDVSMQGLSTVPGMDFAAFSPGLPLSFVHEFATESEDAHNNDATLHPPGSMPDTLAWEEYIQSPPEHPRPLEPSEHSALPHLPSQFLMPSQTASTTSSIQAKYQRPFAGKGLGTLNNITPKGPASSHAQQPQKCDVKPLHVQRQDPATDSFVLVGHDGQGEETPRPDTATQNEPRVAAAFHGFSRETLQNLSDTISGHEQRLDRLETVSFSANGHDECVDKHDHMDLRVTELELRMEGVEKAVEVTGTANKDAEVEDDGAKSVFSAVTSVSSRPNPEEIMSQIDSLRAQVSHLQSFLPSHGHAWTVEVVFLPFPLKRLWQELSQFKHDATVSNDDWTQVPMTLSSATLRSQSPFGGDWAATDHDAEWLYPRACGDKSTQDRRLRSRGLIQTVSFRGPDARSVQAAIHEAFGSVFRSLGITPRHQPTDPRFGRYLGLQESWVPLRKIHKDSRLRFLNAAEMLTPSLWDVNFLHSVAMKAAEPRLFITHPDAYIQDYGAYESGWAWQRVREMDRVSLDVSESQEVKEADAMEHCWLWNEQLDEAPSIPTSLNMRQGRERLSTSPAVFPAPEQPYRSVSPFAVRGPSPMLSGRRAPRPPHIRTASVPIVPATAQSPSNASRRRIVSHGQSRHSSPFTRGPSSQGIQKRRRTRSPSYPHYTPRWTASPSPMPSAINDRQVTRGMTPLAYATPYSNAPLQELRPFRGSSVARSGTSHVPMEYATDELFDVEIYDSGSDESYREDADDESNSSGEIVTHVPVSSHDSHRRQLPEDEPWPGIEDQGRPSDGENIDPDEGEGKSSEASSQPSEYPSTQRAWPADNEMGFQIHEDEE</sequence>
<gene>
    <name evidence="2" type="ORF">VFPPC_14625</name>
</gene>
<feature type="compositionally biased region" description="Polar residues" evidence="1">
    <location>
        <begin position="923"/>
        <end position="937"/>
    </location>
</feature>
<dbReference type="STRING" id="1380566.A0A179F8M8"/>
<dbReference type="RefSeq" id="XP_018139486.1">
    <property type="nucleotide sequence ID" value="XM_018292393.1"/>
</dbReference>
<feature type="region of interest" description="Disordered" evidence="1">
    <location>
        <begin position="104"/>
        <end position="124"/>
    </location>
</feature>
<dbReference type="AlphaFoldDB" id="A0A179F8M8"/>
<feature type="region of interest" description="Disordered" evidence="1">
    <location>
        <begin position="858"/>
        <end position="954"/>
    </location>
</feature>
<feature type="region of interest" description="Disordered" evidence="1">
    <location>
        <begin position="237"/>
        <end position="261"/>
    </location>
</feature>
<reference evidence="2 3" key="1">
    <citation type="journal article" date="2016" name="PLoS Pathog.">
        <title>Biosynthesis of antibiotic leucinostatins in bio-control fungus Purpureocillium lilacinum and their inhibition on phytophthora revealed by genome mining.</title>
        <authorList>
            <person name="Wang G."/>
            <person name="Liu Z."/>
            <person name="Lin R."/>
            <person name="Li E."/>
            <person name="Mao Z."/>
            <person name="Ling J."/>
            <person name="Yang Y."/>
            <person name="Yin W.B."/>
            <person name="Xie B."/>
        </authorList>
    </citation>
    <scope>NUCLEOTIDE SEQUENCE [LARGE SCALE GENOMIC DNA]</scope>
    <source>
        <strain evidence="2">170</strain>
    </source>
</reference>
<evidence type="ECO:0000256" key="1">
    <source>
        <dbReference type="SAM" id="MobiDB-lite"/>
    </source>
</evidence>
<proteinExistence type="predicted"/>
<accession>A0A179F8M8</accession>
<feature type="compositionally biased region" description="Basic and acidic residues" evidence="1">
    <location>
        <begin position="192"/>
        <end position="201"/>
    </location>
</feature>
<feature type="compositionally biased region" description="Polar residues" evidence="1">
    <location>
        <begin position="750"/>
        <end position="768"/>
    </location>
</feature>
<comment type="caution">
    <text evidence="2">The sequence shown here is derived from an EMBL/GenBank/DDBJ whole genome shotgun (WGS) entry which is preliminary data.</text>
</comment>
<feature type="compositionally biased region" description="Basic and acidic residues" evidence="1">
    <location>
        <begin position="111"/>
        <end position="120"/>
    </location>
</feature>
<dbReference type="Proteomes" id="UP000078397">
    <property type="component" value="Unassembled WGS sequence"/>
</dbReference>